<comment type="caution">
    <text evidence="5">The sequence shown here is derived from an EMBL/GenBank/DDBJ whole genome shotgun (WGS) entry which is preliminary data.</text>
</comment>
<evidence type="ECO:0000256" key="1">
    <source>
        <dbReference type="ARBA" id="ARBA00001933"/>
    </source>
</evidence>
<dbReference type="AlphaFoldDB" id="A0AAV5NQP6"/>
<sequence>MKLQASPITQHCVDDITFYLKRDELLHPQFSGNKARKFMQLLNTEYPEVNTVIGHGSVQANSLYSLAALAHLKGWSFEFYVDHIPSYVLENPKGNYRAALDLGAKIIDVSQLERDGDNALNSERYIKEIRKPDNRCLFVPEGGRSELAEYGVRQLANEILDWKKEANIAALTVALPSGTGTTSLYLNKHLEKHNIRVVTCACVGGDEYLMQQWQSLNEEQFPYILNTGKKHHFGKLYQADFDMWKKLKQQTNVEFDLLYDPLMWRCLIQDYEKEQHGTLLYIHQGGLLGNETMLPRYFRKFGEQSS</sequence>
<dbReference type="PANTHER" id="PTHR43780">
    <property type="entry name" value="1-AMINOCYCLOPROPANE-1-CARBOXYLATE DEAMINASE-RELATED"/>
    <property type="match status" value="1"/>
</dbReference>
<accession>A0AAV5NQP6</accession>
<evidence type="ECO:0000313" key="6">
    <source>
        <dbReference type="Proteomes" id="UP001156690"/>
    </source>
</evidence>
<dbReference type="EMBL" id="BSNX01000024">
    <property type="protein sequence ID" value="GLQ72952.1"/>
    <property type="molecule type" value="Genomic_DNA"/>
</dbReference>
<comment type="similarity">
    <text evidence="2">Belongs to the ACC deaminase/D-cysteine desulfhydrase family.</text>
</comment>
<protein>
    <submittedName>
        <fullName evidence="5">1-aminocyclopropane-1-carboxylate deaminase</fullName>
    </submittedName>
</protein>
<reference evidence="6" key="1">
    <citation type="journal article" date="2019" name="Int. J. Syst. Evol. Microbiol.">
        <title>The Global Catalogue of Microorganisms (GCM) 10K type strain sequencing project: providing services to taxonomists for standard genome sequencing and annotation.</title>
        <authorList>
            <consortium name="The Broad Institute Genomics Platform"/>
            <consortium name="The Broad Institute Genome Sequencing Center for Infectious Disease"/>
            <person name="Wu L."/>
            <person name="Ma J."/>
        </authorList>
    </citation>
    <scope>NUCLEOTIDE SEQUENCE [LARGE SCALE GENOMIC DNA]</scope>
    <source>
        <strain evidence="6">NBRC 15640</strain>
    </source>
</reference>
<keyword evidence="3 4" id="KW-0663">Pyridoxal phosphate</keyword>
<feature type="modified residue" description="N6-(pyridoxal phosphate)lysine" evidence="4">
    <location>
        <position position="34"/>
    </location>
</feature>
<dbReference type="PIRSF" id="PIRSF006278">
    <property type="entry name" value="ACCD_DCysDesulf"/>
    <property type="match status" value="1"/>
</dbReference>
<evidence type="ECO:0000256" key="3">
    <source>
        <dbReference type="ARBA" id="ARBA00022898"/>
    </source>
</evidence>
<name>A0AAV5NQP6_9VIBR</name>
<dbReference type="SUPFAM" id="SSF53686">
    <property type="entry name" value="Tryptophan synthase beta subunit-like PLP-dependent enzymes"/>
    <property type="match status" value="1"/>
</dbReference>
<proteinExistence type="inferred from homology"/>
<evidence type="ECO:0000256" key="4">
    <source>
        <dbReference type="PIRSR" id="PIRSR006278-2"/>
    </source>
</evidence>
<dbReference type="InterPro" id="IPR027278">
    <property type="entry name" value="ACCD_DCysDesulf"/>
</dbReference>
<dbReference type="PANTHER" id="PTHR43780:SF2">
    <property type="entry name" value="1-AMINOCYCLOPROPANE-1-CARBOXYLATE DEAMINASE-RELATED"/>
    <property type="match status" value="1"/>
</dbReference>
<dbReference type="GO" id="GO:0019148">
    <property type="term" value="F:D-cysteine desulfhydrase activity"/>
    <property type="evidence" value="ECO:0007669"/>
    <property type="project" value="TreeGrafter"/>
</dbReference>
<evidence type="ECO:0000256" key="2">
    <source>
        <dbReference type="ARBA" id="ARBA00008639"/>
    </source>
</evidence>
<comment type="cofactor">
    <cofactor evidence="1">
        <name>pyridoxal 5'-phosphate</name>
        <dbReference type="ChEBI" id="CHEBI:597326"/>
    </cofactor>
</comment>
<evidence type="ECO:0000313" key="5">
    <source>
        <dbReference type="EMBL" id="GLQ72952.1"/>
    </source>
</evidence>
<organism evidence="5 6">
    <name type="scientific">Vibrio penaeicida</name>
    <dbReference type="NCBI Taxonomy" id="104609"/>
    <lineage>
        <taxon>Bacteria</taxon>
        <taxon>Pseudomonadati</taxon>
        <taxon>Pseudomonadota</taxon>
        <taxon>Gammaproteobacteria</taxon>
        <taxon>Vibrionales</taxon>
        <taxon>Vibrionaceae</taxon>
        <taxon>Vibrio</taxon>
    </lineage>
</organism>
<dbReference type="Gene3D" id="3.40.50.1100">
    <property type="match status" value="2"/>
</dbReference>
<keyword evidence="6" id="KW-1185">Reference proteome</keyword>
<dbReference type="RefSeq" id="WP_126608266.1">
    <property type="nucleotide sequence ID" value="NZ_AP025144.1"/>
</dbReference>
<dbReference type="Proteomes" id="UP001156690">
    <property type="component" value="Unassembled WGS sequence"/>
</dbReference>
<dbReference type="InterPro" id="IPR036052">
    <property type="entry name" value="TrpB-like_PALP_sf"/>
</dbReference>
<gene>
    <name evidence="5" type="ORF">GCM10007932_23120</name>
</gene>